<dbReference type="EMBL" id="SSOD01000007">
    <property type="protein sequence ID" value="THF61177.1"/>
    <property type="molecule type" value="Genomic_DNA"/>
</dbReference>
<dbReference type="Pfam" id="PF04055">
    <property type="entry name" value="Radical_SAM"/>
    <property type="match status" value="1"/>
</dbReference>
<organism evidence="5 6">
    <name type="scientific">Pseudothauera rhizosphaerae</name>
    <dbReference type="NCBI Taxonomy" id="2565932"/>
    <lineage>
        <taxon>Bacteria</taxon>
        <taxon>Pseudomonadati</taxon>
        <taxon>Pseudomonadota</taxon>
        <taxon>Betaproteobacteria</taxon>
        <taxon>Rhodocyclales</taxon>
        <taxon>Zoogloeaceae</taxon>
        <taxon>Pseudothauera</taxon>
    </lineage>
</organism>
<dbReference type="CDD" id="cd01335">
    <property type="entry name" value="Radical_SAM"/>
    <property type="match status" value="1"/>
</dbReference>
<dbReference type="SFLD" id="SFLDG01084">
    <property type="entry name" value="Uncharacterised_Radical_SAM_Su"/>
    <property type="match status" value="1"/>
</dbReference>
<dbReference type="GO" id="GO:0046872">
    <property type="term" value="F:metal ion binding"/>
    <property type="evidence" value="ECO:0007669"/>
    <property type="project" value="UniProtKB-KW"/>
</dbReference>
<dbReference type="SUPFAM" id="SSF102114">
    <property type="entry name" value="Radical SAM enzymes"/>
    <property type="match status" value="1"/>
</dbReference>
<dbReference type="SFLD" id="SFLDS00029">
    <property type="entry name" value="Radical_SAM"/>
    <property type="match status" value="1"/>
</dbReference>
<dbReference type="PANTHER" id="PTHR43432:SF3">
    <property type="entry name" value="SLR0285 PROTEIN"/>
    <property type="match status" value="1"/>
</dbReference>
<gene>
    <name evidence="5" type="ORF">E6O51_10145</name>
</gene>
<keyword evidence="6" id="KW-1185">Reference proteome</keyword>
<dbReference type="InterPro" id="IPR006638">
    <property type="entry name" value="Elp3/MiaA/NifB-like_rSAM"/>
</dbReference>
<dbReference type="Proteomes" id="UP000307956">
    <property type="component" value="Unassembled WGS sequence"/>
</dbReference>
<keyword evidence="3" id="KW-0411">Iron-sulfur</keyword>
<evidence type="ECO:0000256" key="2">
    <source>
        <dbReference type="ARBA" id="ARBA00023004"/>
    </source>
</evidence>
<keyword evidence="1" id="KW-0479">Metal-binding</keyword>
<comment type="caution">
    <text evidence="5">The sequence shown here is derived from an EMBL/GenBank/DDBJ whole genome shotgun (WGS) entry which is preliminary data.</text>
</comment>
<dbReference type="PROSITE" id="PS51918">
    <property type="entry name" value="RADICAL_SAM"/>
    <property type="match status" value="1"/>
</dbReference>
<dbReference type="GO" id="GO:0003824">
    <property type="term" value="F:catalytic activity"/>
    <property type="evidence" value="ECO:0007669"/>
    <property type="project" value="InterPro"/>
</dbReference>
<dbReference type="AlphaFoldDB" id="A0A4S4ANF3"/>
<feature type="domain" description="Radical SAM core" evidence="4">
    <location>
        <begin position="70"/>
        <end position="307"/>
    </location>
</feature>
<dbReference type="RefSeq" id="WP_136384883.1">
    <property type="nucleotide sequence ID" value="NZ_SSOD01000007.1"/>
</dbReference>
<reference evidence="5 6" key="1">
    <citation type="submission" date="2019-04" db="EMBL/GenBank/DDBJ databases">
        <title>Azoarcus rhizosphaerae sp. nov. isolated from rhizosphere of Ficus religiosa.</title>
        <authorList>
            <person name="Lin S.-Y."/>
            <person name="Hameed A."/>
            <person name="Hsu Y.-H."/>
            <person name="Young C.-C."/>
        </authorList>
    </citation>
    <scope>NUCLEOTIDE SEQUENCE [LARGE SCALE GENOMIC DNA]</scope>
    <source>
        <strain evidence="5 6">CC-YHH848</strain>
    </source>
</reference>
<evidence type="ECO:0000313" key="6">
    <source>
        <dbReference type="Proteomes" id="UP000307956"/>
    </source>
</evidence>
<evidence type="ECO:0000259" key="4">
    <source>
        <dbReference type="PROSITE" id="PS51918"/>
    </source>
</evidence>
<dbReference type="InterPro" id="IPR058240">
    <property type="entry name" value="rSAM_sf"/>
</dbReference>
<evidence type="ECO:0000256" key="3">
    <source>
        <dbReference type="ARBA" id="ARBA00023014"/>
    </source>
</evidence>
<accession>A0A4S4ANF3</accession>
<dbReference type="Gene3D" id="3.80.30.30">
    <property type="match status" value="1"/>
</dbReference>
<proteinExistence type="predicted"/>
<evidence type="ECO:0000313" key="5">
    <source>
        <dbReference type="EMBL" id="THF61177.1"/>
    </source>
</evidence>
<dbReference type="NCBIfam" id="NF033668">
    <property type="entry name" value="rSAM_PA0069"/>
    <property type="match status" value="1"/>
</dbReference>
<keyword evidence="2" id="KW-0408">Iron</keyword>
<dbReference type="PANTHER" id="PTHR43432">
    <property type="entry name" value="SLR0285 PROTEIN"/>
    <property type="match status" value="1"/>
</dbReference>
<protein>
    <submittedName>
        <fullName evidence="5">PA0069 family radical SAM protein</fullName>
    </submittedName>
</protein>
<sequence length="370" mass="41126">MTVRTHSIKIHSPPVAHVAGVRGRGSTFNPHARFLALQREAEADAAADGGPPTQLTAERARSILSYNRSPDLPFDRSINPYRGCEHGCIYCYARPSHAYMDLSPGLDFETRLFYKPDAPELLRRALAHPRYRCAPIALGTNTDCWQPAERRLRLTRRVLEVLLECRHPVAIVTKSALIERDLDLLGEFARLGLVRVTVSVTTLDDALARRLEPRASRGERRLATIAALRAADIPVGVFFAPLIPALNDHELESVVEAAHAAGADQAAHVLLRLPREVQPLFEDWLATHYPARAAHVMSVLRQSRGGLANDPRFGHRMRGEGPFARLYGQRMARVRERLGMVPHGMEELRCDLFRAPANPAGEPPVQGSLF</sequence>
<dbReference type="OrthoDB" id="9785699at2"/>
<dbReference type="SMART" id="SM00729">
    <property type="entry name" value="Elp3"/>
    <property type="match status" value="1"/>
</dbReference>
<evidence type="ECO:0000256" key="1">
    <source>
        <dbReference type="ARBA" id="ARBA00022723"/>
    </source>
</evidence>
<dbReference type="GO" id="GO:0051536">
    <property type="term" value="F:iron-sulfur cluster binding"/>
    <property type="evidence" value="ECO:0007669"/>
    <property type="project" value="UniProtKB-KW"/>
</dbReference>
<name>A0A4S4ANF3_9RHOO</name>
<dbReference type="InterPro" id="IPR040086">
    <property type="entry name" value="MJ0683-like"/>
</dbReference>
<dbReference type="InterPro" id="IPR007197">
    <property type="entry name" value="rSAM"/>
</dbReference>